<dbReference type="GO" id="GO:0043625">
    <property type="term" value="C:delta DNA polymerase complex"/>
    <property type="evidence" value="ECO:0007669"/>
    <property type="project" value="TreeGrafter"/>
</dbReference>
<evidence type="ECO:0000256" key="9">
    <source>
        <dbReference type="ARBA" id="ARBA00049244"/>
    </source>
</evidence>
<evidence type="ECO:0000313" key="13">
    <source>
        <dbReference type="EMBL" id="KAJ2904029.1"/>
    </source>
</evidence>
<keyword evidence="6" id="KW-0235">DNA replication</keyword>
<keyword evidence="7" id="KW-0239">DNA-directed DNA polymerase</keyword>
<evidence type="ECO:0000256" key="1">
    <source>
        <dbReference type="ARBA" id="ARBA00004123"/>
    </source>
</evidence>
<keyword evidence="8" id="KW-0539">Nucleus</keyword>
<dbReference type="Pfam" id="PF18018">
    <property type="entry name" value="DNA_pol_D_N"/>
    <property type="match status" value="1"/>
</dbReference>
<comment type="catalytic activity">
    <reaction evidence="9">
        <text>DNA(n) + a 2'-deoxyribonucleoside 5'-triphosphate = DNA(n+1) + diphosphate</text>
        <dbReference type="Rhea" id="RHEA:22508"/>
        <dbReference type="Rhea" id="RHEA-COMP:17339"/>
        <dbReference type="Rhea" id="RHEA-COMP:17340"/>
        <dbReference type="ChEBI" id="CHEBI:33019"/>
        <dbReference type="ChEBI" id="CHEBI:61560"/>
        <dbReference type="ChEBI" id="CHEBI:173112"/>
        <dbReference type="EC" id="2.7.7.7"/>
    </reaction>
</comment>
<evidence type="ECO:0000259" key="11">
    <source>
        <dbReference type="Pfam" id="PF04042"/>
    </source>
</evidence>
<dbReference type="InterPro" id="IPR024826">
    <property type="entry name" value="DNA_pol_delta/II_ssu"/>
</dbReference>
<dbReference type="Proteomes" id="UP001201980">
    <property type="component" value="Unassembled WGS sequence"/>
</dbReference>
<evidence type="ECO:0000256" key="2">
    <source>
        <dbReference type="ARBA" id="ARBA00006035"/>
    </source>
</evidence>
<evidence type="ECO:0000256" key="3">
    <source>
        <dbReference type="ARBA" id="ARBA00012417"/>
    </source>
</evidence>
<reference evidence="13" key="1">
    <citation type="submission" date="2022-07" db="EMBL/GenBank/DDBJ databases">
        <title>Draft genome sequence of Zalerion maritima ATCC 34329, a (micro)plastics degrading marine fungus.</title>
        <authorList>
            <person name="Paco A."/>
            <person name="Goncalves M.F.M."/>
            <person name="Rocha-Santos T.A.P."/>
            <person name="Alves A."/>
        </authorList>
    </citation>
    <scope>NUCLEOTIDE SEQUENCE</scope>
    <source>
        <strain evidence="13">ATCC 34329</strain>
    </source>
</reference>
<evidence type="ECO:0000256" key="4">
    <source>
        <dbReference type="ARBA" id="ARBA00022679"/>
    </source>
</evidence>
<dbReference type="Gene3D" id="2.40.50.430">
    <property type="match status" value="1"/>
</dbReference>
<proteinExistence type="inferred from homology"/>
<dbReference type="InterPro" id="IPR040663">
    <property type="entry name" value="DNA_pol_D_N"/>
</dbReference>
<keyword evidence="5" id="KW-0548">Nucleotidyltransferase</keyword>
<dbReference type="GO" id="GO:0006281">
    <property type="term" value="P:DNA repair"/>
    <property type="evidence" value="ECO:0007669"/>
    <property type="project" value="UniProtKB-ARBA"/>
</dbReference>
<evidence type="ECO:0000256" key="6">
    <source>
        <dbReference type="ARBA" id="ARBA00022705"/>
    </source>
</evidence>
<comment type="caution">
    <text evidence="13">The sequence shown here is derived from an EMBL/GenBank/DDBJ whole genome shotgun (WGS) entry which is preliminary data.</text>
</comment>
<feature type="region of interest" description="Disordered" evidence="10">
    <location>
        <begin position="494"/>
        <end position="513"/>
    </location>
</feature>
<sequence>MEALQGIRGNMLQEPTKGQDTSQPVHFRQPSSYHPLNTFKLSKERSYQQQYGDMYFLRLMRIKPAVELIAEEAWRETVIGGEPAKKAERVLDVRQGELCWVVGTCYMDMPLKPNILEDVSRDRWISAPISTQKYASSDPEDDKIMLEDDSGRIRLVGDHLENIHLVTGAIIAALGTENVNGELEVLEIKFPDLAPQPERWKLSVPTKPKFKAPKTEEDVDMMDVDSTSAGGPVIGGSKNNKIAIVSGLNFSSTDLSHSLETNLLIDFLLGESLDPSTQAQVSNISRLIVAGNSISMPDPDADRAIEGTKEIRKKYGYDASAYNPVPSQLFDQFLAEILPSIPVTVLPGPNDPANASFPQQPIHTAMFPHSRRWVAGPGAPKASKTAESQPPAPPQKPSWLDLTTNPMEAEIEGWRFLGSSGQNVDDIHKYLSDVHSSDRVGMMEAMCRWRCSAPTAPDTLWSYPFQEDDPFVMEECPHFFFAGCQPEFGTRRITREGEGDRDGGQGGQGGQEVRLVSVPSFSEKKEVVLVDCETLEVGVIRFDIGG</sequence>
<dbReference type="GO" id="GO:0003887">
    <property type="term" value="F:DNA-directed DNA polymerase activity"/>
    <property type="evidence" value="ECO:0007669"/>
    <property type="project" value="UniProtKB-KW"/>
</dbReference>
<comment type="similarity">
    <text evidence="2">Belongs to the DNA polymerase delta/II small subunit family.</text>
</comment>
<feature type="region of interest" description="Disordered" evidence="10">
    <location>
        <begin position="374"/>
        <end position="400"/>
    </location>
</feature>
<dbReference type="Gene3D" id="3.60.21.50">
    <property type="match status" value="1"/>
</dbReference>
<evidence type="ECO:0000256" key="7">
    <source>
        <dbReference type="ARBA" id="ARBA00022932"/>
    </source>
</evidence>
<feature type="compositionally biased region" description="Basic and acidic residues" evidence="10">
    <location>
        <begin position="494"/>
        <end position="503"/>
    </location>
</feature>
<dbReference type="CDD" id="cd07387">
    <property type="entry name" value="MPP_PolD2_C"/>
    <property type="match status" value="1"/>
</dbReference>
<keyword evidence="4" id="KW-0808">Transferase</keyword>
<dbReference type="PANTHER" id="PTHR10416:SF0">
    <property type="entry name" value="DNA POLYMERASE DELTA SUBUNIT 2"/>
    <property type="match status" value="1"/>
</dbReference>
<dbReference type="AlphaFoldDB" id="A0AAD5RTW9"/>
<gene>
    <name evidence="13" type="ORF">MKZ38_008961</name>
</gene>
<evidence type="ECO:0000256" key="10">
    <source>
        <dbReference type="SAM" id="MobiDB-lite"/>
    </source>
</evidence>
<evidence type="ECO:0000313" key="14">
    <source>
        <dbReference type="Proteomes" id="UP001201980"/>
    </source>
</evidence>
<evidence type="ECO:0000256" key="5">
    <source>
        <dbReference type="ARBA" id="ARBA00022695"/>
    </source>
</evidence>
<dbReference type="FunFam" id="2.40.50.430:FF:000002">
    <property type="entry name" value="DNA polymerase delta subunit"/>
    <property type="match status" value="1"/>
</dbReference>
<dbReference type="EMBL" id="JAKWBI020000064">
    <property type="protein sequence ID" value="KAJ2904029.1"/>
    <property type="molecule type" value="Genomic_DNA"/>
</dbReference>
<feature type="domain" description="DNA polymerase alpha/delta/epsilon subunit B" evidence="11">
    <location>
        <begin position="242"/>
        <end position="490"/>
    </location>
</feature>
<dbReference type="InterPro" id="IPR007185">
    <property type="entry name" value="DNA_pol_a/d/e_bsu"/>
</dbReference>
<keyword evidence="14" id="KW-1185">Reference proteome</keyword>
<dbReference type="GO" id="GO:0003677">
    <property type="term" value="F:DNA binding"/>
    <property type="evidence" value="ECO:0007669"/>
    <property type="project" value="InterPro"/>
</dbReference>
<protein>
    <recommendedName>
        <fullName evidence="3">DNA-directed DNA polymerase</fullName>
        <ecNumber evidence="3">2.7.7.7</ecNumber>
    </recommendedName>
</protein>
<name>A0AAD5RTW9_9PEZI</name>
<evidence type="ECO:0000256" key="8">
    <source>
        <dbReference type="ARBA" id="ARBA00023242"/>
    </source>
</evidence>
<accession>A0AAD5RTW9</accession>
<feature type="region of interest" description="Disordered" evidence="10">
    <location>
        <begin position="1"/>
        <end position="29"/>
    </location>
</feature>
<dbReference type="EC" id="2.7.7.7" evidence="3"/>
<organism evidence="13 14">
    <name type="scientific">Zalerion maritima</name>
    <dbReference type="NCBI Taxonomy" id="339359"/>
    <lineage>
        <taxon>Eukaryota</taxon>
        <taxon>Fungi</taxon>
        <taxon>Dikarya</taxon>
        <taxon>Ascomycota</taxon>
        <taxon>Pezizomycotina</taxon>
        <taxon>Sordariomycetes</taxon>
        <taxon>Lulworthiomycetidae</taxon>
        <taxon>Lulworthiales</taxon>
        <taxon>Lulworthiaceae</taxon>
        <taxon>Zalerion</taxon>
    </lineage>
</organism>
<dbReference type="GO" id="GO:0006273">
    <property type="term" value="P:lagging strand elongation"/>
    <property type="evidence" value="ECO:0007669"/>
    <property type="project" value="UniProtKB-ARBA"/>
</dbReference>
<dbReference type="InterPro" id="IPR041863">
    <property type="entry name" value="PolD2_C"/>
</dbReference>
<comment type="subcellular location">
    <subcellularLocation>
        <location evidence="1">Nucleus</location>
    </subcellularLocation>
</comment>
<feature type="domain" description="DNA polymerase delta subunit OB-fold" evidence="12">
    <location>
        <begin position="50"/>
        <end position="188"/>
    </location>
</feature>
<dbReference type="PANTHER" id="PTHR10416">
    <property type="entry name" value="DNA POLYMERASE DELTA SUBUNIT 2"/>
    <property type="match status" value="1"/>
</dbReference>
<evidence type="ECO:0000259" key="12">
    <source>
        <dbReference type="Pfam" id="PF18018"/>
    </source>
</evidence>
<feature type="compositionally biased region" description="Polar residues" evidence="10">
    <location>
        <begin position="16"/>
        <end position="29"/>
    </location>
</feature>
<dbReference type="Pfam" id="PF04042">
    <property type="entry name" value="DNA_pol_E_B"/>
    <property type="match status" value="1"/>
</dbReference>